<evidence type="ECO:0000313" key="1">
    <source>
        <dbReference type="EMBL" id="GFO42888.1"/>
    </source>
</evidence>
<keyword evidence="2" id="KW-1185">Reference proteome</keyword>
<sequence>MSAIKDHYLESSTVKAIDSMAFIFGGLLNRDELYDSICEEGLRKLRETTENDASLPWMEARKNAKKKHSFAPKQFIPFSLADVYEDSD</sequence>
<accession>A0AAV4DF34</accession>
<name>A0AAV4DF34_9GAST</name>
<reference evidence="1 2" key="1">
    <citation type="journal article" date="2021" name="Elife">
        <title>Chloroplast acquisition without the gene transfer in kleptoplastic sea slugs, Plakobranchus ocellatus.</title>
        <authorList>
            <person name="Maeda T."/>
            <person name="Takahashi S."/>
            <person name="Yoshida T."/>
            <person name="Shimamura S."/>
            <person name="Takaki Y."/>
            <person name="Nagai Y."/>
            <person name="Toyoda A."/>
            <person name="Suzuki Y."/>
            <person name="Arimoto A."/>
            <person name="Ishii H."/>
            <person name="Satoh N."/>
            <person name="Nishiyama T."/>
            <person name="Hasebe M."/>
            <person name="Maruyama T."/>
            <person name="Minagawa J."/>
            <person name="Obokata J."/>
            <person name="Shigenobu S."/>
        </authorList>
    </citation>
    <scope>NUCLEOTIDE SEQUENCE [LARGE SCALE GENOMIC DNA]</scope>
</reference>
<dbReference type="AlphaFoldDB" id="A0AAV4DF34"/>
<gene>
    <name evidence="1" type="ORF">PoB_006939300</name>
</gene>
<dbReference type="Proteomes" id="UP000735302">
    <property type="component" value="Unassembled WGS sequence"/>
</dbReference>
<protein>
    <submittedName>
        <fullName evidence="1">Uncharacterized protein</fullName>
    </submittedName>
</protein>
<evidence type="ECO:0000313" key="2">
    <source>
        <dbReference type="Proteomes" id="UP000735302"/>
    </source>
</evidence>
<organism evidence="1 2">
    <name type="scientific">Plakobranchus ocellatus</name>
    <dbReference type="NCBI Taxonomy" id="259542"/>
    <lineage>
        <taxon>Eukaryota</taxon>
        <taxon>Metazoa</taxon>
        <taxon>Spiralia</taxon>
        <taxon>Lophotrochozoa</taxon>
        <taxon>Mollusca</taxon>
        <taxon>Gastropoda</taxon>
        <taxon>Heterobranchia</taxon>
        <taxon>Euthyneura</taxon>
        <taxon>Panpulmonata</taxon>
        <taxon>Sacoglossa</taxon>
        <taxon>Placobranchoidea</taxon>
        <taxon>Plakobranchidae</taxon>
        <taxon>Plakobranchus</taxon>
    </lineage>
</organism>
<dbReference type="EMBL" id="BLXT01007821">
    <property type="protein sequence ID" value="GFO42888.1"/>
    <property type="molecule type" value="Genomic_DNA"/>
</dbReference>
<proteinExistence type="predicted"/>
<comment type="caution">
    <text evidence="1">The sequence shown here is derived from an EMBL/GenBank/DDBJ whole genome shotgun (WGS) entry which is preliminary data.</text>
</comment>